<comment type="caution">
    <text evidence="5">The sequence shown here is derived from an EMBL/GenBank/DDBJ whole genome shotgun (WGS) entry which is preliminary data.</text>
</comment>
<feature type="domain" description="RCK C-terminal" evidence="4">
    <location>
        <begin position="252"/>
        <end position="338"/>
    </location>
</feature>
<comment type="subcellular location">
    <subcellularLocation>
        <location evidence="1">Cell membrane</location>
        <topology evidence="1">Multi-pass membrane protein</topology>
    </subcellularLocation>
</comment>
<dbReference type="InterPro" id="IPR036721">
    <property type="entry name" value="RCK_C_sf"/>
</dbReference>
<dbReference type="Pfam" id="PF02254">
    <property type="entry name" value="TrkA_N"/>
    <property type="match status" value="1"/>
</dbReference>
<dbReference type="GO" id="GO:0006813">
    <property type="term" value="P:potassium ion transport"/>
    <property type="evidence" value="ECO:0007669"/>
    <property type="project" value="InterPro"/>
</dbReference>
<dbReference type="GO" id="GO:0008324">
    <property type="term" value="F:monoatomic cation transmembrane transporter activity"/>
    <property type="evidence" value="ECO:0007669"/>
    <property type="project" value="InterPro"/>
</dbReference>
<feature type="transmembrane region" description="Helical" evidence="2">
    <location>
        <begin position="69"/>
        <end position="96"/>
    </location>
</feature>
<dbReference type="InterPro" id="IPR003148">
    <property type="entry name" value="RCK_N"/>
</dbReference>
<dbReference type="Gene3D" id="3.30.70.1450">
    <property type="entry name" value="Regulator of K+ conductance, C-terminal domain"/>
    <property type="match status" value="1"/>
</dbReference>
<dbReference type="RefSeq" id="WP_170036814.1">
    <property type="nucleotide sequence ID" value="NZ_JABDTL010000002.1"/>
</dbReference>
<dbReference type="Pfam" id="PF07885">
    <property type="entry name" value="Ion_trans_2"/>
    <property type="match status" value="1"/>
</dbReference>
<evidence type="ECO:0000313" key="5">
    <source>
        <dbReference type="EMBL" id="MBB6071361.1"/>
    </source>
</evidence>
<keyword evidence="6" id="KW-1185">Reference proteome</keyword>
<dbReference type="InterPro" id="IPR013099">
    <property type="entry name" value="K_chnl_dom"/>
</dbReference>
<dbReference type="InterPro" id="IPR036291">
    <property type="entry name" value="NAD(P)-bd_dom_sf"/>
</dbReference>
<feature type="transmembrane region" description="Helical" evidence="2">
    <location>
        <begin position="40"/>
        <end position="57"/>
    </location>
</feature>
<dbReference type="PANTHER" id="PTHR43833">
    <property type="entry name" value="POTASSIUM CHANNEL PROTEIN 2-RELATED-RELATED"/>
    <property type="match status" value="1"/>
</dbReference>
<keyword evidence="5" id="KW-0407">Ion channel</keyword>
<name>A0A841GZX7_9BACT</name>
<keyword evidence="5" id="KW-0813">Transport</keyword>
<keyword evidence="5" id="KW-0406">Ion transport</keyword>
<feature type="transmembrane region" description="Helical" evidence="2">
    <location>
        <begin position="12"/>
        <end position="33"/>
    </location>
</feature>
<dbReference type="PANTHER" id="PTHR43833:SF9">
    <property type="entry name" value="POTASSIUM CHANNEL PROTEIN YUGO-RELATED"/>
    <property type="match status" value="1"/>
</dbReference>
<dbReference type="EMBL" id="JACHIA010000008">
    <property type="protein sequence ID" value="MBB6071361.1"/>
    <property type="molecule type" value="Genomic_DNA"/>
</dbReference>
<gene>
    <name evidence="5" type="ORF">HNQ61_002985</name>
</gene>
<dbReference type="SUPFAM" id="SSF51735">
    <property type="entry name" value="NAD(P)-binding Rossmann-fold domains"/>
    <property type="match status" value="1"/>
</dbReference>
<sequence>MRGWLEDPLRQFQLSVGVLILLVVVGTVGYHFIERMRWINSLYMTIITVATVGFGEIEPLTTTGRVFTMGLIVLGVGVGAWAASNLVEVALGQTLWTSVQRRKMKDSLSHLKDHYVVCGHGRLGTRIVRDLAARGETFVVVDNDPAQEEALLASQTPHLIGDATEDDVLRRVRVDRARGLVSALDSDANNVLTVLTARELSSKLLIVARANAEQSESKLRRAGADRVVTPDDIGGHRLALALLRPAVHDLFNEIFSFSVNIAVDVGQIVIPHGSPFAGQTVAGCDLRRMRNVSILAIRGPEGDFALNPDAQRVIRPGETMIVIGPAEAIYELEALYGEE</sequence>
<accession>A0A841GZX7</accession>
<organism evidence="5 6">
    <name type="scientific">Longimicrobium terrae</name>
    <dbReference type="NCBI Taxonomy" id="1639882"/>
    <lineage>
        <taxon>Bacteria</taxon>
        <taxon>Pseudomonadati</taxon>
        <taxon>Gemmatimonadota</taxon>
        <taxon>Longimicrobiia</taxon>
        <taxon>Longimicrobiales</taxon>
        <taxon>Longimicrobiaceae</taxon>
        <taxon>Longimicrobium</taxon>
    </lineage>
</organism>
<dbReference type="SUPFAM" id="SSF116726">
    <property type="entry name" value="TrkA C-terminal domain-like"/>
    <property type="match status" value="1"/>
</dbReference>
<feature type="domain" description="RCK N-terminal" evidence="3">
    <location>
        <begin position="112"/>
        <end position="229"/>
    </location>
</feature>
<dbReference type="AlphaFoldDB" id="A0A841GZX7"/>
<dbReference type="Proteomes" id="UP000582837">
    <property type="component" value="Unassembled WGS sequence"/>
</dbReference>
<dbReference type="PROSITE" id="PS51202">
    <property type="entry name" value="RCK_C"/>
    <property type="match status" value="1"/>
</dbReference>
<evidence type="ECO:0000256" key="1">
    <source>
        <dbReference type="ARBA" id="ARBA00004651"/>
    </source>
</evidence>
<dbReference type="InterPro" id="IPR050721">
    <property type="entry name" value="Trk_Ktr_HKT_K-transport"/>
</dbReference>
<reference evidence="5 6" key="1">
    <citation type="submission" date="2020-08" db="EMBL/GenBank/DDBJ databases">
        <title>Genomic Encyclopedia of Type Strains, Phase IV (KMG-IV): sequencing the most valuable type-strain genomes for metagenomic binning, comparative biology and taxonomic classification.</title>
        <authorList>
            <person name="Goeker M."/>
        </authorList>
    </citation>
    <scope>NUCLEOTIDE SEQUENCE [LARGE SCALE GENOMIC DNA]</scope>
    <source>
        <strain evidence="5 6">DSM 29007</strain>
    </source>
</reference>
<evidence type="ECO:0000256" key="2">
    <source>
        <dbReference type="SAM" id="Phobius"/>
    </source>
</evidence>
<keyword evidence="2" id="KW-0812">Transmembrane</keyword>
<dbReference type="Gene3D" id="1.10.287.70">
    <property type="match status" value="1"/>
</dbReference>
<dbReference type="Gene3D" id="3.40.50.720">
    <property type="entry name" value="NAD(P)-binding Rossmann-like Domain"/>
    <property type="match status" value="1"/>
</dbReference>
<dbReference type="GO" id="GO:0005886">
    <property type="term" value="C:plasma membrane"/>
    <property type="evidence" value="ECO:0007669"/>
    <property type="project" value="UniProtKB-SubCell"/>
</dbReference>
<dbReference type="Pfam" id="PF02080">
    <property type="entry name" value="TrkA_C"/>
    <property type="match status" value="1"/>
</dbReference>
<dbReference type="InterPro" id="IPR006037">
    <property type="entry name" value="RCK_C"/>
</dbReference>
<evidence type="ECO:0000259" key="3">
    <source>
        <dbReference type="PROSITE" id="PS51201"/>
    </source>
</evidence>
<keyword evidence="2" id="KW-1133">Transmembrane helix</keyword>
<keyword evidence="2" id="KW-0472">Membrane</keyword>
<evidence type="ECO:0000259" key="4">
    <source>
        <dbReference type="PROSITE" id="PS51202"/>
    </source>
</evidence>
<protein>
    <submittedName>
        <fullName evidence="5">Voltage-gated potassium channel</fullName>
    </submittedName>
</protein>
<dbReference type="PROSITE" id="PS51201">
    <property type="entry name" value="RCK_N"/>
    <property type="match status" value="1"/>
</dbReference>
<dbReference type="SUPFAM" id="SSF81324">
    <property type="entry name" value="Voltage-gated potassium channels"/>
    <property type="match status" value="1"/>
</dbReference>
<proteinExistence type="predicted"/>
<evidence type="ECO:0000313" key="6">
    <source>
        <dbReference type="Proteomes" id="UP000582837"/>
    </source>
</evidence>